<accession>A0AAD5KCS3</accession>
<comment type="caution">
    <text evidence="1">The sequence shown here is derived from an EMBL/GenBank/DDBJ whole genome shotgun (WGS) entry which is preliminary data.</text>
</comment>
<dbReference type="AlphaFoldDB" id="A0AAD5KCS3"/>
<reference evidence="1" key="1">
    <citation type="journal article" date="2022" name="IScience">
        <title>Evolution of zygomycete secretomes and the origins of terrestrial fungal ecologies.</title>
        <authorList>
            <person name="Chang Y."/>
            <person name="Wang Y."/>
            <person name="Mondo S."/>
            <person name="Ahrendt S."/>
            <person name="Andreopoulos W."/>
            <person name="Barry K."/>
            <person name="Beard J."/>
            <person name="Benny G.L."/>
            <person name="Blankenship S."/>
            <person name="Bonito G."/>
            <person name="Cuomo C."/>
            <person name="Desiro A."/>
            <person name="Gervers K.A."/>
            <person name="Hundley H."/>
            <person name="Kuo A."/>
            <person name="LaButti K."/>
            <person name="Lang B.F."/>
            <person name="Lipzen A."/>
            <person name="O'Donnell K."/>
            <person name="Pangilinan J."/>
            <person name="Reynolds N."/>
            <person name="Sandor L."/>
            <person name="Smith M.E."/>
            <person name="Tsang A."/>
            <person name="Grigoriev I.V."/>
            <person name="Stajich J.E."/>
            <person name="Spatafora J.W."/>
        </authorList>
    </citation>
    <scope>NUCLEOTIDE SEQUENCE</scope>
    <source>
        <strain evidence="1">RSA 2281</strain>
    </source>
</reference>
<keyword evidence="2" id="KW-1185">Reference proteome</keyword>
<evidence type="ECO:0000313" key="2">
    <source>
        <dbReference type="Proteomes" id="UP001209540"/>
    </source>
</evidence>
<sequence length="105" mass="11742">MQKEEGGTKISRNRKQEKKIQEIGLSALENWVVGEHRWCTGCVLATGALSGLTRRVYVSCKLDVRVLVFSSGEPCLHSFLRPTLFASVLEQYSPNEGLLMDKVIC</sequence>
<dbReference type="EMBL" id="JAIXMP010000001">
    <property type="protein sequence ID" value="KAI9278586.1"/>
    <property type="molecule type" value="Genomic_DNA"/>
</dbReference>
<evidence type="ECO:0000313" key="1">
    <source>
        <dbReference type="EMBL" id="KAI9278586.1"/>
    </source>
</evidence>
<dbReference type="Proteomes" id="UP001209540">
    <property type="component" value="Unassembled WGS sequence"/>
</dbReference>
<reference evidence="1" key="2">
    <citation type="submission" date="2023-02" db="EMBL/GenBank/DDBJ databases">
        <authorList>
            <consortium name="DOE Joint Genome Institute"/>
            <person name="Mondo S.J."/>
            <person name="Chang Y."/>
            <person name="Wang Y."/>
            <person name="Ahrendt S."/>
            <person name="Andreopoulos W."/>
            <person name="Barry K."/>
            <person name="Beard J."/>
            <person name="Benny G.L."/>
            <person name="Blankenship S."/>
            <person name="Bonito G."/>
            <person name="Cuomo C."/>
            <person name="Desiro A."/>
            <person name="Gervers K.A."/>
            <person name="Hundley H."/>
            <person name="Kuo A."/>
            <person name="LaButti K."/>
            <person name="Lang B.F."/>
            <person name="Lipzen A."/>
            <person name="O'Donnell K."/>
            <person name="Pangilinan J."/>
            <person name="Reynolds N."/>
            <person name="Sandor L."/>
            <person name="Smith M.W."/>
            <person name="Tsang A."/>
            <person name="Grigoriev I.V."/>
            <person name="Stajich J.E."/>
            <person name="Spatafora J.W."/>
        </authorList>
    </citation>
    <scope>NUCLEOTIDE SEQUENCE</scope>
    <source>
        <strain evidence="1">RSA 2281</strain>
    </source>
</reference>
<proteinExistence type="predicted"/>
<protein>
    <submittedName>
        <fullName evidence="1">Uncharacterized protein</fullName>
    </submittedName>
</protein>
<gene>
    <name evidence="1" type="ORF">BDA99DRAFT_567284</name>
</gene>
<organism evidence="1 2">
    <name type="scientific">Phascolomyces articulosus</name>
    <dbReference type="NCBI Taxonomy" id="60185"/>
    <lineage>
        <taxon>Eukaryota</taxon>
        <taxon>Fungi</taxon>
        <taxon>Fungi incertae sedis</taxon>
        <taxon>Mucoromycota</taxon>
        <taxon>Mucoromycotina</taxon>
        <taxon>Mucoromycetes</taxon>
        <taxon>Mucorales</taxon>
        <taxon>Lichtheimiaceae</taxon>
        <taxon>Phascolomyces</taxon>
    </lineage>
</organism>
<name>A0AAD5KCS3_9FUNG</name>